<sequence>MDYRSVVIEKPQEPSKTHRFFDSIGAKRLGLAAIAWGFMKAVFAEDFREMRYEGIFLDNKRAKGRAHDWRPKVWRRVVWNLPRPGPVARRIWCFTAPFAYLGPFIMYAAHSATRVREWDTYMTVDWRVPPEVERAWYRDKKPPSLGRRVDEKIAAWGYPVLYAAAGFTVWPLSPVLGRRFQSPAWREFNEYLRREIPRHLRADFIKADGRFTYPRGMYVTCLSRMWPLFVFVWWTRVKVRGRKDEAMERYRSEGQEETSSIQH</sequence>
<evidence type="ECO:0000313" key="2">
    <source>
        <dbReference type="EMBL" id="KAK8037101.1"/>
    </source>
</evidence>
<keyword evidence="1" id="KW-0472">Membrane</keyword>
<accession>A0ABR1STF4</accession>
<gene>
    <name evidence="2" type="ORF">PG991_001415</name>
</gene>
<protein>
    <submittedName>
        <fullName evidence="2">Uncharacterized protein</fullName>
    </submittedName>
</protein>
<evidence type="ECO:0000313" key="3">
    <source>
        <dbReference type="Proteomes" id="UP001396898"/>
    </source>
</evidence>
<keyword evidence="3" id="KW-1185">Reference proteome</keyword>
<organism evidence="2 3">
    <name type="scientific">Apiospora marii</name>
    <dbReference type="NCBI Taxonomy" id="335849"/>
    <lineage>
        <taxon>Eukaryota</taxon>
        <taxon>Fungi</taxon>
        <taxon>Dikarya</taxon>
        <taxon>Ascomycota</taxon>
        <taxon>Pezizomycotina</taxon>
        <taxon>Sordariomycetes</taxon>
        <taxon>Xylariomycetidae</taxon>
        <taxon>Amphisphaeriales</taxon>
        <taxon>Apiosporaceae</taxon>
        <taxon>Apiospora</taxon>
    </lineage>
</organism>
<dbReference type="Proteomes" id="UP001396898">
    <property type="component" value="Unassembled WGS sequence"/>
</dbReference>
<dbReference type="EMBL" id="JAQQWI010000003">
    <property type="protein sequence ID" value="KAK8037101.1"/>
    <property type="molecule type" value="Genomic_DNA"/>
</dbReference>
<proteinExistence type="predicted"/>
<name>A0ABR1STF4_9PEZI</name>
<evidence type="ECO:0000256" key="1">
    <source>
        <dbReference type="SAM" id="Phobius"/>
    </source>
</evidence>
<comment type="caution">
    <text evidence="2">The sequence shown here is derived from an EMBL/GenBank/DDBJ whole genome shotgun (WGS) entry which is preliminary data.</text>
</comment>
<keyword evidence="1" id="KW-0812">Transmembrane</keyword>
<reference evidence="2 3" key="1">
    <citation type="submission" date="2023-01" db="EMBL/GenBank/DDBJ databases">
        <title>Analysis of 21 Apiospora genomes using comparative genomics revels a genus with tremendous synthesis potential of carbohydrate active enzymes and secondary metabolites.</title>
        <authorList>
            <person name="Sorensen T."/>
        </authorList>
    </citation>
    <scope>NUCLEOTIDE SEQUENCE [LARGE SCALE GENOMIC DNA]</scope>
    <source>
        <strain evidence="2 3">CBS 20057</strain>
    </source>
</reference>
<keyword evidence="1" id="KW-1133">Transmembrane helix</keyword>
<feature type="transmembrane region" description="Helical" evidence="1">
    <location>
        <begin position="153"/>
        <end position="173"/>
    </location>
</feature>